<gene>
    <name evidence="1" type="ORF">BAUCODRAFT_77218</name>
</gene>
<dbReference type="RefSeq" id="XP_007679954.1">
    <property type="nucleotide sequence ID" value="XM_007681764.1"/>
</dbReference>
<accession>M2M9H2</accession>
<protein>
    <recommendedName>
        <fullName evidence="3">BTB domain-containing protein</fullName>
    </recommendedName>
</protein>
<dbReference type="EMBL" id="KB445561">
    <property type="protein sequence ID" value="EMC93041.1"/>
    <property type="molecule type" value="Genomic_DNA"/>
</dbReference>
<proteinExistence type="predicted"/>
<reference evidence="1 2" key="1">
    <citation type="journal article" date="2012" name="PLoS Pathog.">
        <title>Diverse lifestyles and strategies of plant pathogenesis encoded in the genomes of eighteen Dothideomycetes fungi.</title>
        <authorList>
            <person name="Ohm R.A."/>
            <person name="Feau N."/>
            <person name="Henrissat B."/>
            <person name="Schoch C.L."/>
            <person name="Horwitz B.A."/>
            <person name="Barry K.W."/>
            <person name="Condon B.J."/>
            <person name="Copeland A.C."/>
            <person name="Dhillon B."/>
            <person name="Glaser F."/>
            <person name="Hesse C.N."/>
            <person name="Kosti I."/>
            <person name="LaButti K."/>
            <person name="Lindquist E.A."/>
            <person name="Lucas S."/>
            <person name="Salamov A.A."/>
            <person name="Bradshaw R.E."/>
            <person name="Ciuffetti L."/>
            <person name="Hamelin R.C."/>
            <person name="Kema G.H.J."/>
            <person name="Lawrence C."/>
            <person name="Scott J.A."/>
            <person name="Spatafora J.W."/>
            <person name="Turgeon B.G."/>
            <person name="de Wit P.J.G.M."/>
            <person name="Zhong S."/>
            <person name="Goodwin S.B."/>
            <person name="Grigoriev I.V."/>
        </authorList>
    </citation>
    <scope>NUCLEOTIDE SEQUENCE [LARGE SCALE GENOMIC DNA]</scope>
    <source>
        <strain evidence="1 2">UAMH 10762</strain>
    </source>
</reference>
<dbReference type="AlphaFoldDB" id="M2M9H2"/>
<name>M2M9H2_BAUPA</name>
<dbReference type="KEGG" id="bcom:BAUCODRAFT_77218"/>
<dbReference type="OrthoDB" id="5275938at2759"/>
<evidence type="ECO:0000313" key="2">
    <source>
        <dbReference type="Proteomes" id="UP000011761"/>
    </source>
</evidence>
<organism evidence="1 2">
    <name type="scientific">Baudoinia panamericana (strain UAMH 10762)</name>
    <name type="common">Angels' share fungus</name>
    <name type="synonym">Baudoinia compniacensis (strain UAMH 10762)</name>
    <dbReference type="NCBI Taxonomy" id="717646"/>
    <lineage>
        <taxon>Eukaryota</taxon>
        <taxon>Fungi</taxon>
        <taxon>Dikarya</taxon>
        <taxon>Ascomycota</taxon>
        <taxon>Pezizomycotina</taxon>
        <taxon>Dothideomycetes</taxon>
        <taxon>Dothideomycetidae</taxon>
        <taxon>Mycosphaerellales</taxon>
        <taxon>Teratosphaeriaceae</taxon>
        <taxon>Baudoinia</taxon>
    </lineage>
</organism>
<dbReference type="Proteomes" id="UP000011761">
    <property type="component" value="Unassembled WGS sequence"/>
</dbReference>
<dbReference type="GeneID" id="19117078"/>
<dbReference type="STRING" id="717646.M2M9H2"/>
<evidence type="ECO:0008006" key="3">
    <source>
        <dbReference type="Google" id="ProtNLM"/>
    </source>
</evidence>
<dbReference type="HOGENOM" id="CLU_953116_0_0_1"/>
<sequence>MLAIASSVLRVRFDQSKTSPRSVLLLDEDGDTVYLLVNIIHLRNDKLPARLAADALCKLANLAHALRCVEAVKRASTGWFDWLYTMARAGTMQIDTWRMIHAAYTLDEPVFFARFTEKLVKEEQLLGNPIGTGLKLEDMIMEKLAAHLQALRADFDIIIEPCSIALSKEGRHHYNYAPGMEPDEPCGLCHVDDQGATLYLGTLRDEGIWPPTVWKNSLGEVIDKLLAFRIPDYDDCDKCDFCAHIKTKFAVAVGMVKKLHQQRLWGMCLDCFKADGRFEGDCRVEHIKARAV</sequence>
<keyword evidence="2" id="KW-1185">Reference proteome</keyword>
<dbReference type="eggNOG" id="ENOG502RS27">
    <property type="taxonomic scope" value="Eukaryota"/>
</dbReference>
<evidence type="ECO:0000313" key="1">
    <source>
        <dbReference type="EMBL" id="EMC93041.1"/>
    </source>
</evidence>